<dbReference type="Pfam" id="PF13649">
    <property type="entry name" value="Methyltransf_25"/>
    <property type="match status" value="1"/>
</dbReference>
<dbReference type="SUPFAM" id="SSF53335">
    <property type="entry name" value="S-adenosyl-L-methionine-dependent methyltransferases"/>
    <property type="match status" value="1"/>
</dbReference>
<dbReference type="AlphaFoldDB" id="A0A6J4IAG0"/>
<evidence type="ECO:0000256" key="1">
    <source>
        <dbReference type="SAM" id="Phobius"/>
    </source>
</evidence>
<organism evidence="3">
    <name type="scientific">uncultured Acidimicrobiales bacterium</name>
    <dbReference type="NCBI Taxonomy" id="310071"/>
    <lineage>
        <taxon>Bacteria</taxon>
        <taxon>Bacillati</taxon>
        <taxon>Actinomycetota</taxon>
        <taxon>Acidimicrobiia</taxon>
        <taxon>Acidimicrobiales</taxon>
        <taxon>environmental samples</taxon>
    </lineage>
</organism>
<dbReference type="Gene3D" id="3.40.50.150">
    <property type="entry name" value="Vaccinia Virus protein VP39"/>
    <property type="match status" value="1"/>
</dbReference>
<keyword evidence="1" id="KW-0472">Membrane</keyword>
<sequence length="200" mass="20554">MTSLVLRADDGQVLGEDASRWFDAATAEERALLTRLPGPVLDVGCGPGRLVVALLELGVPALGVDTAPGAVAMARQQGAPVLARSVFERLPGEGRWGSAVLADGNIGIGGDPIQLLTRLREVVRPGGTIAVEADVTASGVRRGRARLERGAEVGAWFPWAILGADALAAVALAAGLVHRGTRRVDGRPVGLLGRPLGRAG</sequence>
<evidence type="ECO:0000259" key="2">
    <source>
        <dbReference type="Pfam" id="PF13649"/>
    </source>
</evidence>
<protein>
    <recommendedName>
        <fullName evidence="2">Methyltransferase domain-containing protein</fullName>
    </recommendedName>
</protein>
<name>A0A6J4IAG0_9ACTN</name>
<gene>
    <name evidence="3" type="ORF">AVDCRST_MAG76-2003</name>
</gene>
<dbReference type="EMBL" id="CADCSZ010000123">
    <property type="protein sequence ID" value="CAA9245518.1"/>
    <property type="molecule type" value="Genomic_DNA"/>
</dbReference>
<feature type="domain" description="Methyltransferase" evidence="2">
    <location>
        <begin position="40"/>
        <end position="127"/>
    </location>
</feature>
<evidence type="ECO:0000313" key="3">
    <source>
        <dbReference type="EMBL" id="CAA9245518.1"/>
    </source>
</evidence>
<accession>A0A6J4IAG0</accession>
<reference evidence="3" key="1">
    <citation type="submission" date="2020-02" db="EMBL/GenBank/DDBJ databases">
        <authorList>
            <person name="Meier V. D."/>
        </authorList>
    </citation>
    <scope>NUCLEOTIDE SEQUENCE</scope>
    <source>
        <strain evidence="3">AVDCRST_MAG76</strain>
    </source>
</reference>
<dbReference type="InterPro" id="IPR029063">
    <property type="entry name" value="SAM-dependent_MTases_sf"/>
</dbReference>
<dbReference type="CDD" id="cd02440">
    <property type="entry name" value="AdoMet_MTases"/>
    <property type="match status" value="1"/>
</dbReference>
<proteinExistence type="predicted"/>
<keyword evidence="1" id="KW-0812">Transmembrane</keyword>
<feature type="transmembrane region" description="Helical" evidence="1">
    <location>
        <begin position="156"/>
        <end position="177"/>
    </location>
</feature>
<dbReference type="InterPro" id="IPR041698">
    <property type="entry name" value="Methyltransf_25"/>
</dbReference>
<keyword evidence="1" id="KW-1133">Transmembrane helix</keyword>